<organism evidence="1 2">
    <name type="scientific">Brevibacterium paucivorans</name>
    <dbReference type="NCBI Taxonomy" id="170994"/>
    <lineage>
        <taxon>Bacteria</taxon>
        <taxon>Bacillati</taxon>
        <taxon>Actinomycetota</taxon>
        <taxon>Actinomycetes</taxon>
        <taxon>Micrococcales</taxon>
        <taxon>Brevibacteriaceae</taxon>
        <taxon>Brevibacterium</taxon>
    </lineage>
</organism>
<protein>
    <submittedName>
        <fullName evidence="1">Uncharacterized protein</fullName>
    </submittedName>
</protein>
<comment type="caution">
    <text evidence="1">The sequence shown here is derived from an EMBL/GenBank/DDBJ whole genome shotgun (WGS) entry which is preliminary data.</text>
</comment>
<evidence type="ECO:0000313" key="2">
    <source>
        <dbReference type="Proteomes" id="UP000235598"/>
    </source>
</evidence>
<reference evidence="1 2" key="1">
    <citation type="submission" date="2017-09" db="EMBL/GenBank/DDBJ databases">
        <title>Bacterial strain isolated from the female urinary microbiota.</title>
        <authorList>
            <person name="Thomas-White K."/>
            <person name="Kumar N."/>
            <person name="Forster S."/>
            <person name="Putonti C."/>
            <person name="Lawley T."/>
            <person name="Wolfe A.J."/>
        </authorList>
    </citation>
    <scope>NUCLEOTIDE SEQUENCE [LARGE SCALE GENOMIC DNA]</scope>
    <source>
        <strain evidence="1 2">UMB1301</strain>
    </source>
</reference>
<dbReference type="EMBL" id="PNHK01000004">
    <property type="protein sequence ID" value="PMD04863.1"/>
    <property type="molecule type" value="Genomic_DNA"/>
</dbReference>
<sequence length="288" mass="31160">MTYTSAHVLIADAHTEPTDVFTLIRNVRPRIDVDADTGTVHLSRHSRLEGPIALSEQDCAQLGCEPDSVVFALWGPTDREATPPVGDGPLDTFFPRGLPVKEEERNIDLLMALARRLHGSVRLAGDTSAPRTVTPDPDQHPVYTVFSSYWLDPGVCADTVRQVMPDVQSHEQFTLDASTIAADEPILLDGYSVTATLAAGPDYPAEVVVLVEDRLPPAVDQYAQAPLISYLVRWISPDSMGDPQVEAHVRSQVVVELERIAGALMRATAGIGIDADGFLVTESQLSGT</sequence>
<evidence type="ECO:0000313" key="1">
    <source>
        <dbReference type="EMBL" id="PMD04863.1"/>
    </source>
</evidence>
<gene>
    <name evidence="1" type="ORF">CJ199_10945</name>
</gene>
<dbReference type="AlphaFoldDB" id="A0A2N6VLG9"/>
<proteinExistence type="predicted"/>
<dbReference type="OrthoDB" id="3268465at2"/>
<dbReference type="Proteomes" id="UP000235598">
    <property type="component" value="Unassembled WGS sequence"/>
</dbReference>
<dbReference type="RefSeq" id="WP_102239501.1">
    <property type="nucleotide sequence ID" value="NZ_BAAAIM010000003.1"/>
</dbReference>
<accession>A0A2N6VLG9</accession>
<name>A0A2N6VLG9_9MICO</name>